<accession>A0A9N7VUD8</accession>
<gene>
    <name evidence="1" type="ORF">PLEPLA_LOCUS47309</name>
</gene>
<evidence type="ECO:0000313" key="2">
    <source>
        <dbReference type="Proteomes" id="UP001153269"/>
    </source>
</evidence>
<dbReference type="AlphaFoldDB" id="A0A9N7VUD8"/>
<name>A0A9N7VUD8_PLEPL</name>
<evidence type="ECO:0000313" key="1">
    <source>
        <dbReference type="EMBL" id="CAB1459472.1"/>
    </source>
</evidence>
<comment type="caution">
    <text evidence="1">The sequence shown here is derived from an EMBL/GenBank/DDBJ whole genome shotgun (WGS) entry which is preliminary data.</text>
</comment>
<sequence>MDMQLAESLVLIGAKDVHFQRRADPAYACNPCNSMTDSALYCRRRTLLHQSQPSKGSSPYKVQLQDLGLLSRYSGQDEKESRPSLNELLTVWRARLQTVSSDASGTVQAQPSLLSMV</sequence>
<reference evidence="1" key="1">
    <citation type="submission" date="2020-03" db="EMBL/GenBank/DDBJ databases">
        <authorList>
            <person name="Weist P."/>
        </authorList>
    </citation>
    <scope>NUCLEOTIDE SEQUENCE</scope>
</reference>
<proteinExistence type="predicted"/>
<dbReference type="Proteomes" id="UP001153269">
    <property type="component" value="Unassembled WGS sequence"/>
</dbReference>
<keyword evidence="2" id="KW-1185">Reference proteome</keyword>
<organism evidence="1 2">
    <name type="scientific">Pleuronectes platessa</name>
    <name type="common">European plaice</name>
    <dbReference type="NCBI Taxonomy" id="8262"/>
    <lineage>
        <taxon>Eukaryota</taxon>
        <taxon>Metazoa</taxon>
        <taxon>Chordata</taxon>
        <taxon>Craniata</taxon>
        <taxon>Vertebrata</taxon>
        <taxon>Euteleostomi</taxon>
        <taxon>Actinopterygii</taxon>
        <taxon>Neopterygii</taxon>
        <taxon>Teleostei</taxon>
        <taxon>Neoteleostei</taxon>
        <taxon>Acanthomorphata</taxon>
        <taxon>Carangaria</taxon>
        <taxon>Pleuronectiformes</taxon>
        <taxon>Pleuronectoidei</taxon>
        <taxon>Pleuronectidae</taxon>
        <taxon>Pleuronectes</taxon>
    </lineage>
</organism>
<protein>
    <submittedName>
        <fullName evidence="1">Uncharacterized protein</fullName>
    </submittedName>
</protein>
<dbReference type="EMBL" id="CADEAL010004434">
    <property type="protein sequence ID" value="CAB1459472.1"/>
    <property type="molecule type" value="Genomic_DNA"/>
</dbReference>